<dbReference type="GO" id="GO:0004659">
    <property type="term" value="F:prenyltransferase activity"/>
    <property type="evidence" value="ECO:0007669"/>
    <property type="project" value="InterPro"/>
</dbReference>
<dbReference type="Gene3D" id="1.10.600.10">
    <property type="entry name" value="Farnesyl Diphosphate Synthase"/>
    <property type="match status" value="1"/>
</dbReference>
<dbReference type="InterPro" id="IPR008949">
    <property type="entry name" value="Isoprenoid_synthase_dom_sf"/>
</dbReference>
<accession>A0A066UL21</accession>
<evidence type="ECO:0000313" key="8">
    <source>
        <dbReference type="EMBL" id="KDN24869.1"/>
    </source>
</evidence>
<keyword evidence="5" id="KW-0460">Magnesium</keyword>
<comment type="caution">
    <text evidence="8">The sequence shown here is derived from an EMBL/GenBank/DDBJ whole genome shotgun (WGS) entry which is preliminary data.</text>
</comment>
<dbReference type="PROSITE" id="PS00723">
    <property type="entry name" value="POLYPRENYL_SYNTHASE_1"/>
    <property type="match status" value="1"/>
</dbReference>
<keyword evidence="4" id="KW-0479">Metal-binding</keyword>
<dbReference type="InterPro" id="IPR033749">
    <property type="entry name" value="Polyprenyl_synt_CS"/>
</dbReference>
<dbReference type="CDD" id="cd00685">
    <property type="entry name" value="Trans_IPPS_HT"/>
    <property type="match status" value="1"/>
</dbReference>
<dbReference type="InterPro" id="IPR053378">
    <property type="entry name" value="Prenyl_diphosphate_synthase"/>
</dbReference>
<evidence type="ECO:0000256" key="7">
    <source>
        <dbReference type="RuleBase" id="RU004466"/>
    </source>
</evidence>
<reference evidence="8 9" key="1">
    <citation type="journal article" date="2014" name="Genome Announc.">
        <title>Draft Genome Sequence of Moraxella bovoculi Strain 237T (ATCC BAA-1259T) Isolated from a Calf with Infectious Bovine Keratoconjunctivitis.</title>
        <authorList>
            <person name="Calcutt M.J."/>
            <person name="Foecking M.F."/>
            <person name="Martin N.T."/>
            <person name="Mhlanga-Mutangadura T."/>
            <person name="Reilly T.J."/>
        </authorList>
    </citation>
    <scope>NUCLEOTIDE SEQUENCE [LARGE SCALE GENOMIC DNA]</scope>
    <source>
        <strain evidence="8 9">237</strain>
    </source>
</reference>
<name>A0A066UL21_9GAMM</name>
<evidence type="ECO:0000256" key="2">
    <source>
        <dbReference type="ARBA" id="ARBA00006706"/>
    </source>
</evidence>
<evidence type="ECO:0000313" key="9">
    <source>
        <dbReference type="Proteomes" id="UP000035860"/>
    </source>
</evidence>
<dbReference type="SUPFAM" id="SSF48576">
    <property type="entry name" value="Terpenoid synthases"/>
    <property type="match status" value="1"/>
</dbReference>
<proteinExistence type="inferred from homology"/>
<dbReference type="SFLD" id="SFLDS00005">
    <property type="entry name" value="Isoprenoid_Synthase_Type_I"/>
    <property type="match status" value="1"/>
</dbReference>
<organism evidence="8 9">
    <name type="scientific">Moraxella bovoculi 237</name>
    <dbReference type="NCBI Taxonomy" id="743974"/>
    <lineage>
        <taxon>Bacteria</taxon>
        <taxon>Pseudomonadati</taxon>
        <taxon>Pseudomonadota</taxon>
        <taxon>Gammaproteobacteria</taxon>
        <taxon>Moraxellales</taxon>
        <taxon>Moraxellaceae</taxon>
        <taxon>Moraxella</taxon>
    </lineage>
</organism>
<dbReference type="PANTHER" id="PTHR43281:SF1">
    <property type="entry name" value="FARNESYL DIPHOSPHATE SYNTHASE"/>
    <property type="match status" value="1"/>
</dbReference>
<keyword evidence="6" id="KW-0414">Isoprene biosynthesis</keyword>
<dbReference type="eggNOG" id="COG0142">
    <property type="taxonomic scope" value="Bacteria"/>
</dbReference>
<comment type="cofactor">
    <cofactor evidence="1">
        <name>Mg(2+)</name>
        <dbReference type="ChEBI" id="CHEBI:18420"/>
    </cofactor>
</comment>
<keyword evidence="3 7" id="KW-0808">Transferase</keyword>
<keyword evidence="9" id="KW-1185">Reference proteome</keyword>
<sequence>MNQLSVNFNKLDANRLASARDFVLDCLAADFKLVFEQVRLPNPLGGASVYALSNGGKRVRPLLVLATFLTVCDERLDLAGGADFNMVRRAMLAIEMIHSYSLVHDDLPCMDDDDLRRGKPTCHVVYGEATAMLVGDVLQSLAFDVLGGDYWGDTDDVKFAKLTKILAANARRMVAGQQADLNGEQKQLNQNELEAIHKDKTGALIVASVLMGAVCGGTSDERMASLGEYARLIGLAYQVQDDVLDVVADTQTLGKMAGSDEKLDKSTYVKLLGVDNARAYADELFDKAREQVTDLGDDNLLLQMVDWLQKRDY</sequence>
<gene>
    <name evidence="8" type="ORF">MBO_06456</name>
</gene>
<dbReference type="PROSITE" id="PS00444">
    <property type="entry name" value="POLYPRENYL_SYNTHASE_2"/>
    <property type="match status" value="1"/>
</dbReference>
<comment type="similarity">
    <text evidence="2 7">Belongs to the FPP/GGPP synthase family.</text>
</comment>
<dbReference type="EMBL" id="AOMT01000025">
    <property type="protein sequence ID" value="KDN24869.1"/>
    <property type="molecule type" value="Genomic_DNA"/>
</dbReference>
<dbReference type="GO" id="GO:0016114">
    <property type="term" value="P:terpenoid biosynthetic process"/>
    <property type="evidence" value="ECO:0007669"/>
    <property type="project" value="UniProtKB-ARBA"/>
</dbReference>
<dbReference type="RefSeq" id="WP_036365799.1">
    <property type="nucleotide sequence ID" value="NZ_AOMT01000025.1"/>
</dbReference>
<dbReference type="SFLD" id="SFLDG01017">
    <property type="entry name" value="Polyprenyl_Transferase_Like"/>
    <property type="match status" value="1"/>
</dbReference>
<dbReference type="Pfam" id="PF00348">
    <property type="entry name" value="polyprenyl_synt"/>
    <property type="match status" value="1"/>
</dbReference>
<evidence type="ECO:0000256" key="6">
    <source>
        <dbReference type="ARBA" id="ARBA00023229"/>
    </source>
</evidence>
<evidence type="ECO:0000256" key="1">
    <source>
        <dbReference type="ARBA" id="ARBA00001946"/>
    </source>
</evidence>
<evidence type="ECO:0000256" key="3">
    <source>
        <dbReference type="ARBA" id="ARBA00022679"/>
    </source>
</evidence>
<evidence type="ECO:0000256" key="4">
    <source>
        <dbReference type="ARBA" id="ARBA00022723"/>
    </source>
</evidence>
<dbReference type="FunFam" id="1.10.600.10:FF:000001">
    <property type="entry name" value="Geranylgeranyl diphosphate synthase"/>
    <property type="match status" value="1"/>
</dbReference>
<dbReference type="PANTHER" id="PTHR43281">
    <property type="entry name" value="FARNESYL DIPHOSPHATE SYNTHASE"/>
    <property type="match status" value="1"/>
</dbReference>
<dbReference type="AlphaFoldDB" id="A0A066UL21"/>
<dbReference type="GO" id="GO:0005737">
    <property type="term" value="C:cytoplasm"/>
    <property type="evidence" value="ECO:0007669"/>
    <property type="project" value="UniProtKB-ARBA"/>
</dbReference>
<evidence type="ECO:0000256" key="5">
    <source>
        <dbReference type="ARBA" id="ARBA00022842"/>
    </source>
</evidence>
<dbReference type="GO" id="GO:0008654">
    <property type="term" value="P:phospholipid biosynthetic process"/>
    <property type="evidence" value="ECO:0007669"/>
    <property type="project" value="UniProtKB-ARBA"/>
</dbReference>
<dbReference type="NCBIfam" id="NF045485">
    <property type="entry name" value="FPPsyn"/>
    <property type="match status" value="1"/>
</dbReference>
<dbReference type="InterPro" id="IPR000092">
    <property type="entry name" value="Polyprenyl_synt"/>
</dbReference>
<dbReference type="Proteomes" id="UP000035860">
    <property type="component" value="Unassembled WGS sequence"/>
</dbReference>
<dbReference type="GO" id="GO:0046872">
    <property type="term" value="F:metal ion binding"/>
    <property type="evidence" value="ECO:0007669"/>
    <property type="project" value="UniProtKB-KW"/>
</dbReference>
<protein>
    <submittedName>
        <fullName evidence="8">Geranyltranstransferase</fullName>
    </submittedName>
</protein>